<proteinExistence type="predicted"/>
<reference evidence="1" key="1">
    <citation type="submission" date="2014-11" db="EMBL/GenBank/DDBJ databases">
        <authorList>
            <person name="Amaro Gonzalez C."/>
        </authorList>
    </citation>
    <scope>NUCLEOTIDE SEQUENCE</scope>
</reference>
<dbReference type="EMBL" id="GBXM01055284">
    <property type="protein sequence ID" value="JAH53293.1"/>
    <property type="molecule type" value="Transcribed_RNA"/>
</dbReference>
<reference evidence="1" key="2">
    <citation type="journal article" date="2015" name="Fish Shellfish Immunol.">
        <title>Early steps in the European eel (Anguilla anguilla)-Vibrio vulnificus interaction in the gills: Role of the RtxA13 toxin.</title>
        <authorList>
            <person name="Callol A."/>
            <person name="Pajuelo D."/>
            <person name="Ebbesson L."/>
            <person name="Teles M."/>
            <person name="MacKenzie S."/>
            <person name="Amaro C."/>
        </authorList>
    </citation>
    <scope>NUCLEOTIDE SEQUENCE</scope>
</reference>
<sequence>MRILRPDIEWGARGYLPIKWEMEQLISYRWRKNTCPGPATTPAETTTMVFLCTPTINSIW</sequence>
<dbReference type="AlphaFoldDB" id="A0A0E9TKP7"/>
<name>A0A0E9TKP7_ANGAN</name>
<accession>A0A0E9TKP7</accession>
<protein>
    <submittedName>
        <fullName evidence="1">Uncharacterized protein</fullName>
    </submittedName>
</protein>
<evidence type="ECO:0000313" key="1">
    <source>
        <dbReference type="EMBL" id="JAH53293.1"/>
    </source>
</evidence>
<organism evidence="1">
    <name type="scientific">Anguilla anguilla</name>
    <name type="common">European freshwater eel</name>
    <name type="synonym">Muraena anguilla</name>
    <dbReference type="NCBI Taxonomy" id="7936"/>
    <lineage>
        <taxon>Eukaryota</taxon>
        <taxon>Metazoa</taxon>
        <taxon>Chordata</taxon>
        <taxon>Craniata</taxon>
        <taxon>Vertebrata</taxon>
        <taxon>Euteleostomi</taxon>
        <taxon>Actinopterygii</taxon>
        <taxon>Neopterygii</taxon>
        <taxon>Teleostei</taxon>
        <taxon>Anguilliformes</taxon>
        <taxon>Anguillidae</taxon>
        <taxon>Anguilla</taxon>
    </lineage>
</organism>